<organism evidence="1 2">
    <name type="scientific">Dentiradicibacter hellwigii</name>
    <dbReference type="NCBI Taxonomy" id="3149053"/>
    <lineage>
        <taxon>Bacteria</taxon>
        <taxon>Pseudomonadati</taxon>
        <taxon>Pseudomonadota</taxon>
        <taxon>Betaproteobacteria</taxon>
        <taxon>Rhodocyclales</taxon>
        <taxon>Rhodocyclaceae</taxon>
        <taxon>Dentiradicibacter</taxon>
    </lineage>
</organism>
<dbReference type="Proteomes" id="UP001574673">
    <property type="component" value="Unassembled WGS sequence"/>
</dbReference>
<sequence length="50" mass="5863">MSDKLTLTPQERYALEAEQMAFRIIDLRASPVRGDFDAAHLKEINRRIFQ</sequence>
<dbReference type="EMBL" id="JBEUWX010000002">
    <property type="protein sequence ID" value="MFA9950506.1"/>
    <property type="molecule type" value="Genomic_DNA"/>
</dbReference>
<reference evidence="2" key="1">
    <citation type="submission" date="2024-06" db="EMBL/GenBank/DDBJ databases">
        <title>Radixoralia hellwigii gen. nov., sp nov., isolated from a root canal in the human oral cavity.</title>
        <authorList>
            <person name="Bartsch S."/>
            <person name="Wittmer A."/>
            <person name="Schulz A.-K."/>
            <person name="Neumann-Schaal M."/>
            <person name="Wolf J."/>
            <person name="Gronow S."/>
            <person name="Tennert C."/>
            <person name="Haecker G."/>
            <person name="Cieplik F."/>
            <person name="Al-Ahmad A."/>
        </authorList>
    </citation>
    <scope>NUCLEOTIDE SEQUENCE [LARGE SCALE GENOMIC DNA]</scope>
    <source>
        <strain evidence="2">Wk13</strain>
    </source>
</reference>
<dbReference type="Gene3D" id="1.10.3290.10">
    <property type="entry name" value="Fido-like domain"/>
    <property type="match status" value="1"/>
</dbReference>
<evidence type="ECO:0000313" key="2">
    <source>
        <dbReference type="Proteomes" id="UP001574673"/>
    </source>
</evidence>
<dbReference type="InterPro" id="IPR036597">
    <property type="entry name" value="Fido-like_dom_sf"/>
</dbReference>
<dbReference type="RefSeq" id="WP_418891559.1">
    <property type="nucleotide sequence ID" value="NZ_JBEUWX010000002.1"/>
</dbReference>
<accession>A0ABV4UGM7</accession>
<keyword evidence="2" id="KW-1185">Reference proteome</keyword>
<name>A0ABV4UGM7_9RHOO</name>
<protein>
    <submittedName>
        <fullName evidence="1">Uncharacterized protein</fullName>
    </submittedName>
</protein>
<comment type="caution">
    <text evidence="1">The sequence shown here is derived from an EMBL/GenBank/DDBJ whole genome shotgun (WGS) entry which is preliminary data.</text>
</comment>
<evidence type="ECO:0000313" key="1">
    <source>
        <dbReference type="EMBL" id="MFA9950506.1"/>
    </source>
</evidence>
<gene>
    <name evidence="1" type="ORF">ABCS64_09290</name>
</gene>
<proteinExistence type="predicted"/>